<evidence type="ECO:0000313" key="3">
    <source>
        <dbReference type="EMBL" id="MEV8460173.1"/>
    </source>
</evidence>
<keyword evidence="2" id="KW-1133">Transmembrane helix</keyword>
<gene>
    <name evidence="3" type="ORF">AB0470_11570</name>
</gene>
<dbReference type="EMBL" id="JBFAUJ010000004">
    <property type="protein sequence ID" value="MEV8460173.1"/>
    <property type="molecule type" value="Genomic_DNA"/>
</dbReference>
<keyword evidence="2" id="KW-0812">Transmembrane</keyword>
<comment type="caution">
    <text evidence="3">The sequence shown here is derived from an EMBL/GenBank/DDBJ whole genome shotgun (WGS) entry which is preliminary data.</text>
</comment>
<feature type="transmembrane region" description="Helical" evidence="2">
    <location>
        <begin position="66"/>
        <end position="84"/>
    </location>
</feature>
<feature type="region of interest" description="Disordered" evidence="1">
    <location>
        <begin position="1"/>
        <end position="50"/>
    </location>
</feature>
<reference evidence="3 4" key="1">
    <citation type="submission" date="2024-06" db="EMBL/GenBank/DDBJ databases">
        <title>The Natural Products Discovery Center: Release of the First 8490 Sequenced Strains for Exploring Actinobacteria Biosynthetic Diversity.</title>
        <authorList>
            <person name="Kalkreuter E."/>
            <person name="Kautsar S.A."/>
            <person name="Yang D."/>
            <person name="Bader C.D."/>
            <person name="Teijaro C.N."/>
            <person name="Fluegel L."/>
            <person name="Davis C.M."/>
            <person name="Simpson J.R."/>
            <person name="Lauterbach L."/>
            <person name="Steele A.D."/>
            <person name="Gui C."/>
            <person name="Meng S."/>
            <person name="Li G."/>
            <person name="Viehrig K."/>
            <person name="Ye F."/>
            <person name="Su P."/>
            <person name="Kiefer A.F."/>
            <person name="Nichols A."/>
            <person name="Cepeda A.J."/>
            <person name="Yan W."/>
            <person name="Fan B."/>
            <person name="Jiang Y."/>
            <person name="Adhikari A."/>
            <person name="Zheng C.-J."/>
            <person name="Schuster L."/>
            <person name="Cowan T.M."/>
            <person name="Smanski M.J."/>
            <person name="Chevrette M.G."/>
            <person name="De Carvalho L.P.S."/>
            <person name="Shen B."/>
        </authorList>
    </citation>
    <scope>NUCLEOTIDE SEQUENCE [LARGE SCALE GENOMIC DNA]</scope>
    <source>
        <strain evidence="3 4">NPDC052360</strain>
    </source>
</reference>
<evidence type="ECO:0000256" key="1">
    <source>
        <dbReference type="SAM" id="MobiDB-lite"/>
    </source>
</evidence>
<sequence length="243" mass="26351">MNRHPRRNSESNEPDYGSRRPQGARKTNPRVHYHRYGQNPGSSAHPPTETSTIAKWWSRLSGIPKLLAVLAAIGGITSAGILIFNSCIAEKGPAQFKGDLESAKGSSALISMLKREDGEVVYLDARCLYWKSKKPACGWLTEMEKDFGGTMVALTEDSDCAVEQEQETAKQSYDSQCPDAYWLHVLVDPNTGARADNGSYGAGAVSIKGYFSVTVTGADPGLPQEITNIELRSVSPEDVDKGA</sequence>
<organism evidence="3 4">
    <name type="scientific">Streptomyces griseosporeus</name>
    <dbReference type="NCBI Taxonomy" id="1910"/>
    <lineage>
        <taxon>Bacteria</taxon>
        <taxon>Bacillati</taxon>
        <taxon>Actinomycetota</taxon>
        <taxon>Actinomycetes</taxon>
        <taxon>Kitasatosporales</taxon>
        <taxon>Streptomycetaceae</taxon>
        <taxon>Streptomyces</taxon>
    </lineage>
</organism>
<proteinExistence type="predicted"/>
<dbReference type="Proteomes" id="UP001553148">
    <property type="component" value="Unassembled WGS sequence"/>
</dbReference>
<protein>
    <submittedName>
        <fullName evidence="3">Uncharacterized protein</fullName>
    </submittedName>
</protein>
<name>A0ABV3KLK8_STRGS</name>
<keyword evidence="4" id="KW-1185">Reference proteome</keyword>
<dbReference type="RefSeq" id="WP_162655602.1">
    <property type="nucleotide sequence ID" value="NZ_JBFAUJ010000004.1"/>
</dbReference>
<keyword evidence="2" id="KW-0472">Membrane</keyword>
<evidence type="ECO:0000256" key="2">
    <source>
        <dbReference type="SAM" id="Phobius"/>
    </source>
</evidence>
<accession>A0ABV3KLK8</accession>
<evidence type="ECO:0000313" key="4">
    <source>
        <dbReference type="Proteomes" id="UP001553148"/>
    </source>
</evidence>